<dbReference type="AlphaFoldDB" id="A0A1G6T3L8"/>
<dbReference type="STRING" id="67344.SAMN05216505_10621"/>
<reference evidence="2" key="1">
    <citation type="submission" date="2016-10" db="EMBL/GenBank/DDBJ databases">
        <authorList>
            <person name="Varghese N."/>
            <person name="Submissions S."/>
        </authorList>
    </citation>
    <scope>NUCLEOTIDE SEQUENCE [LARGE SCALE GENOMIC DNA]</scope>
    <source>
        <strain evidence="2">CGMCC 4.3504</strain>
    </source>
</reference>
<accession>A0A1G6T3L8</accession>
<dbReference type="InterPro" id="IPR011992">
    <property type="entry name" value="EF-hand-dom_pair"/>
</dbReference>
<dbReference type="Proteomes" id="UP000182100">
    <property type="component" value="Unassembled WGS sequence"/>
</dbReference>
<protein>
    <recommendedName>
        <fullName evidence="3">EF-hand domain pair</fullName>
    </recommendedName>
</protein>
<keyword evidence="2" id="KW-1185">Reference proteome</keyword>
<name>A0A1G6T3L8_9ACTN</name>
<evidence type="ECO:0008006" key="3">
    <source>
        <dbReference type="Google" id="ProtNLM"/>
    </source>
</evidence>
<organism evidence="1 2">
    <name type="scientific">Streptomyces prasinopilosus</name>
    <dbReference type="NCBI Taxonomy" id="67344"/>
    <lineage>
        <taxon>Bacteria</taxon>
        <taxon>Bacillati</taxon>
        <taxon>Actinomycetota</taxon>
        <taxon>Actinomycetes</taxon>
        <taxon>Kitasatosporales</taxon>
        <taxon>Streptomycetaceae</taxon>
        <taxon>Streptomyces</taxon>
    </lineage>
</organism>
<evidence type="ECO:0000313" key="2">
    <source>
        <dbReference type="Proteomes" id="UP000182100"/>
    </source>
</evidence>
<dbReference type="SUPFAM" id="SSF47473">
    <property type="entry name" value="EF-hand"/>
    <property type="match status" value="1"/>
</dbReference>
<dbReference type="Gene3D" id="1.10.238.10">
    <property type="entry name" value="EF-hand"/>
    <property type="match status" value="1"/>
</dbReference>
<proteinExistence type="predicted"/>
<dbReference type="EMBL" id="FMZK01000006">
    <property type="protein sequence ID" value="SDD23611.1"/>
    <property type="molecule type" value="Genomic_DNA"/>
</dbReference>
<gene>
    <name evidence="1" type="ORF">SAMN05216505_10621</name>
</gene>
<sequence length="156" mass="16992">MSVDRPGKDVPSRVIDRQVTGQGRCSQHRPGRHVRRYWTTLATELDTHGDGVITVDEFRPFVLDSERFGPTIAEFAEALSVLGDPDGDGLIEHPLFVSLMAAIGFEEANIHALFDTLGPDAEDRITMATWAGGIKDYYAPDMAGIPGDQLVAARAV</sequence>
<evidence type="ECO:0000313" key="1">
    <source>
        <dbReference type="EMBL" id="SDD23611.1"/>
    </source>
</evidence>